<keyword evidence="2 9" id="KW-0328">Glycosyltransferase</keyword>
<accession>A0A8H6D9R7</accession>
<reference evidence="12 13" key="1">
    <citation type="submission" date="2020-05" db="EMBL/GenBank/DDBJ databases">
        <title>Identification and distribution of gene clusters putatively required for synthesis of sphingolipid metabolism inhibitors in phylogenetically diverse species of the filamentous fungus Fusarium.</title>
        <authorList>
            <person name="Kim H.-S."/>
            <person name="Busman M."/>
            <person name="Brown D.W."/>
            <person name="Divon H."/>
            <person name="Uhlig S."/>
            <person name="Proctor R.H."/>
        </authorList>
    </citation>
    <scope>NUCLEOTIDE SEQUENCE [LARGE SCALE GENOMIC DNA]</scope>
    <source>
        <strain evidence="12 13">NRRL 66235</strain>
    </source>
</reference>
<keyword evidence="13" id="KW-1185">Reference proteome</keyword>
<dbReference type="PANTHER" id="PTHR10459">
    <property type="entry name" value="DNA LIGASE"/>
    <property type="match status" value="1"/>
</dbReference>
<proteinExistence type="inferred from homology"/>
<gene>
    <name evidence="12" type="ORF">FMUND_11050</name>
</gene>
<dbReference type="Pfam" id="PF00533">
    <property type="entry name" value="BRCT"/>
    <property type="match status" value="1"/>
</dbReference>
<dbReference type="InterPro" id="IPR050800">
    <property type="entry name" value="ARTD/PARP"/>
</dbReference>
<evidence type="ECO:0000256" key="6">
    <source>
        <dbReference type="ARBA" id="ARBA00023242"/>
    </source>
</evidence>
<dbReference type="SUPFAM" id="SSF56399">
    <property type="entry name" value="ADP-ribosylation"/>
    <property type="match status" value="1"/>
</dbReference>
<dbReference type="EC" id="2.4.2.-" evidence="9"/>
<dbReference type="PROSITE" id="PS51059">
    <property type="entry name" value="PARP_CATALYTIC"/>
    <property type="match status" value="1"/>
</dbReference>
<dbReference type="GO" id="GO:0003950">
    <property type="term" value="F:NAD+ poly-ADP-ribosyltransferase activity"/>
    <property type="evidence" value="ECO:0007669"/>
    <property type="project" value="UniProtKB-UniRule"/>
</dbReference>
<dbReference type="InterPro" id="IPR036616">
    <property type="entry name" value="Poly(ADP-ribose)pol_reg_dom_sf"/>
</dbReference>
<dbReference type="GO" id="GO:0016779">
    <property type="term" value="F:nucleotidyltransferase activity"/>
    <property type="evidence" value="ECO:0007669"/>
    <property type="project" value="UniProtKB-KW"/>
</dbReference>
<dbReference type="PANTHER" id="PTHR10459:SF60">
    <property type="entry name" value="POLY [ADP-RIBOSE] POLYMERASE 2"/>
    <property type="match status" value="1"/>
</dbReference>
<comment type="caution">
    <text evidence="12">The sequence shown here is derived from an EMBL/GenBank/DDBJ whole genome shotgun (WGS) entry which is preliminary data.</text>
</comment>
<evidence type="ECO:0000259" key="11">
    <source>
        <dbReference type="PROSITE" id="PS51059"/>
    </source>
</evidence>
<comment type="subcellular location">
    <subcellularLocation>
        <location evidence="1">Nucleus</location>
    </subcellularLocation>
</comment>
<dbReference type="Gene3D" id="3.90.228.10">
    <property type="match status" value="1"/>
</dbReference>
<feature type="domain" description="BRCT" evidence="10">
    <location>
        <begin position="15"/>
        <end position="95"/>
    </location>
</feature>
<evidence type="ECO:0000256" key="1">
    <source>
        <dbReference type="ARBA" id="ARBA00004123"/>
    </source>
</evidence>
<dbReference type="Gene3D" id="1.20.142.10">
    <property type="entry name" value="Poly(ADP-ribose) polymerase, regulatory domain"/>
    <property type="match status" value="1"/>
</dbReference>
<keyword evidence="5 9" id="KW-0520">NAD</keyword>
<dbReference type="SUPFAM" id="SSF52113">
    <property type="entry name" value="BRCT domain"/>
    <property type="match status" value="1"/>
</dbReference>
<dbReference type="Proteomes" id="UP000544331">
    <property type="component" value="Unassembled WGS sequence"/>
</dbReference>
<dbReference type="Pfam" id="PF00644">
    <property type="entry name" value="PARP"/>
    <property type="match status" value="1"/>
</dbReference>
<dbReference type="EMBL" id="JAAOAN010000421">
    <property type="protein sequence ID" value="KAF5707517.1"/>
    <property type="molecule type" value="Genomic_DNA"/>
</dbReference>
<dbReference type="Pfam" id="PF02877">
    <property type="entry name" value="PARP_reg"/>
    <property type="match status" value="1"/>
</dbReference>
<keyword evidence="3 9" id="KW-0808">Transferase</keyword>
<name>A0A8H6D9R7_9HYPO</name>
<dbReference type="PROSITE" id="PS50172">
    <property type="entry name" value="BRCT"/>
    <property type="match status" value="1"/>
</dbReference>
<keyword evidence="6" id="KW-0539">Nucleus</keyword>
<dbReference type="SMART" id="SM00292">
    <property type="entry name" value="BRCT"/>
    <property type="match status" value="1"/>
</dbReference>
<dbReference type="InterPro" id="IPR012317">
    <property type="entry name" value="Poly(ADP-ribose)pol_cat_dom"/>
</dbReference>
<dbReference type="SUPFAM" id="SSF47587">
    <property type="entry name" value="Domain of poly(ADP-ribose) polymerase"/>
    <property type="match status" value="1"/>
</dbReference>
<evidence type="ECO:0000256" key="2">
    <source>
        <dbReference type="ARBA" id="ARBA00022676"/>
    </source>
</evidence>
<evidence type="ECO:0000256" key="5">
    <source>
        <dbReference type="ARBA" id="ARBA00023027"/>
    </source>
</evidence>
<keyword evidence="4" id="KW-0548">Nucleotidyltransferase</keyword>
<evidence type="ECO:0000256" key="7">
    <source>
        <dbReference type="ARBA" id="ARBA00024347"/>
    </source>
</evidence>
<evidence type="ECO:0000313" key="12">
    <source>
        <dbReference type="EMBL" id="KAF5707517.1"/>
    </source>
</evidence>
<organism evidence="12 13">
    <name type="scientific">Fusarium mundagurra</name>
    <dbReference type="NCBI Taxonomy" id="1567541"/>
    <lineage>
        <taxon>Eukaryota</taxon>
        <taxon>Fungi</taxon>
        <taxon>Dikarya</taxon>
        <taxon>Ascomycota</taxon>
        <taxon>Pezizomycotina</taxon>
        <taxon>Sordariomycetes</taxon>
        <taxon>Hypocreomycetidae</taxon>
        <taxon>Hypocreales</taxon>
        <taxon>Nectriaceae</taxon>
        <taxon>Fusarium</taxon>
        <taxon>Fusarium fujikuroi species complex</taxon>
    </lineage>
</organism>
<dbReference type="GO" id="GO:0006302">
    <property type="term" value="P:double-strand break repair"/>
    <property type="evidence" value="ECO:0007669"/>
    <property type="project" value="TreeGrafter"/>
</dbReference>
<dbReference type="Gene3D" id="3.40.50.10190">
    <property type="entry name" value="BRCT domain"/>
    <property type="match status" value="1"/>
</dbReference>
<dbReference type="InterPro" id="IPR036420">
    <property type="entry name" value="BRCT_dom_sf"/>
</dbReference>
<evidence type="ECO:0000259" key="10">
    <source>
        <dbReference type="PROSITE" id="PS50172"/>
    </source>
</evidence>
<dbReference type="GO" id="GO:1990404">
    <property type="term" value="F:NAD+-protein mono-ADP-ribosyltransferase activity"/>
    <property type="evidence" value="ECO:0007669"/>
    <property type="project" value="TreeGrafter"/>
</dbReference>
<feature type="domain" description="PARP catalytic" evidence="11">
    <location>
        <begin position="318"/>
        <end position="554"/>
    </location>
</feature>
<evidence type="ECO:0000313" key="13">
    <source>
        <dbReference type="Proteomes" id="UP000544331"/>
    </source>
</evidence>
<evidence type="ECO:0000256" key="8">
    <source>
        <dbReference type="ARBA" id="ARBA00033987"/>
    </source>
</evidence>
<comment type="similarity">
    <text evidence="7">Belongs to the ARTD/PARP family.</text>
</comment>
<comment type="catalytic activity">
    <reaction evidence="8">
        <text>NAD(+) + (ADP-D-ribosyl)n-acceptor = nicotinamide + (ADP-D-ribosyl)n+1-acceptor + H(+).</text>
        <dbReference type="EC" id="2.4.2.30"/>
    </reaction>
</comment>
<sequence>MASQRHITNKPSGAALSEPLKGYRIKICGEYKDKNHTHTSLKELINKKGGDTHQNLKSDTNYIFATETAFKSSSKVITNAIENGLTIIDTSWLIKAGCKRSELHKYYLHPPSQKHSGTIEDSYGTKVERKLPHGAREEDLEYIKSRDNHAMKKDKHIKGTGYKAVVTHKPNGILKKPVYKTPGHDIARHVGFINNEKLFLAPPVPTLPEPVRKVMKLIFNQTNAANVKDGYKKSWPSCEGGISKSSLGWQEEKNLEAGFKCLLKVRDCIYQDDQKGISFQNGCYNSVIPSGHRGGNPLINDMERLNKEWERLRNSMYLPERQLQDLNLKEMAPLDKDSEEFKYLQRYLNVSGGATYKLENIFRIERKGEHEKFQEYVSDLQNENRRLLWHGSPVANYSRIMSKGLEIGPDEVTISGYNFGRGVYLFEMSSQAANYCDYKASQGEALLLLCEAALGYPFNKITKPSDSDVTDIDDTTCSDSDVLEKKPKTTCCQGKNAFKRFTKPESLRGVKIPNTKFEPEPTKVQDALLDYNVFICGKVAQVKLRYLVHVRIPT</sequence>
<evidence type="ECO:0000256" key="9">
    <source>
        <dbReference type="RuleBase" id="RU362114"/>
    </source>
</evidence>
<dbReference type="GO" id="GO:0070212">
    <property type="term" value="P:protein poly-ADP-ribosylation"/>
    <property type="evidence" value="ECO:0007669"/>
    <property type="project" value="TreeGrafter"/>
</dbReference>
<evidence type="ECO:0000256" key="4">
    <source>
        <dbReference type="ARBA" id="ARBA00022695"/>
    </source>
</evidence>
<dbReference type="OrthoDB" id="2017365at2759"/>
<dbReference type="AlphaFoldDB" id="A0A8H6D9R7"/>
<dbReference type="InterPro" id="IPR001357">
    <property type="entry name" value="BRCT_dom"/>
</dbReference>
<dbReference type="InterPro" id="IPR004102">
    <property type="entry name" value="Poly(ADP-ribose)pol_reg_dom"/>
</dbReference>
<protein>
    <recommendedName>
        <fullName evidence="9">Poly [ADP-ribose] polymerase</fullName>
        <shortName evidence="9">PARP</shortName>
        <ecNumber evidence="9">2.4.2.-</ecNumber>
    </recommendedName>
</protein>
<dbReference type="GO" id="GO:0005730">
    <property type="term" value="C:nucleolus"/>
    <property type="evidence" value="ECO:0007669"/>
    <property type="project" value="TreeGrafter"/>
</dbReference>
<evidence type="ECO:0000256" key="3">
    <source>
        <dbReference type="ARBA" id="ARBA00022679"/>
    </source>
</evidence>